<dbReference type="CDD" id="cd05013">
    <property type="entry name" value="SIS_RpiR"/>
    <property type="match status" value="1"/>
</dbReference>
<dbReference type="GO" id="GO:0097367">
    <property type="term" value="F:carbohydrate derivative binding"/>
    <property type="evidence" value="ECO:0007669"/>
    <property type="project" value="InterPro"/>
</dbReference>
<dbReference type="OrthoDB" id="1648815at2"/>
<dbReference type="PANTHER" id="PTHR30514:SF1">
    <property type="entry name" value="HTH-TYPE TRANSCRIPTIONAL REGULATOR HEXR-RELATED"/>
    <property type="match status" value="1"/>
</dbReference>
<keyword evidence="7" id="KW-1185">Reference proteome</keyword>
<evidence type="ECO:0000259" key="5">
    <source>
        <dbReference type="PROSITE" id="PS51464"/>
    </source>
</evidence>
<dbReference type="Gene3D" id="3.40.50.10490">
    <property type="entry name" value="Glucose-6-phosphate isomerase like protein, domain 1"/>
    <property type="match status" value="1"/>
</dbReference>
<feature type="domain" description="SIS" evidence="5">
    <location>
        <begin position="102"/>
        <end position="244"/>
    </location>
</feature>
<dbReference type="AlphaFoldDB" id="A0A429ZDW1"/>
<dbReference type="RefSeq" id="WP_126782124.1">
    <property type="nucleotide sequence ID" value="NZ_CAUQJP010000152.1"/>
</dbReference>
<evidence type="ECO:0000259" key="4">
    <source>
        <dbReference type="PROSITE" id="PS51071"/>
    </source>
</evidence>
<organism evidence="6 7">
    <name type="scientific">Vagococcus salmoninarum</name>
    <dbReference type="NCBI Taxonomy" id="2739"/>
    <lineage>
        <taxon>Bacteria</taxon>
        <taxon>Bacillati</taxon>
        <taxon>Bacillota</taxon>
        <taxon>Bacilli</taxon>
        <taxon>Lactobacillales</taxon>
        <taxon>Enterococcaceae</taxon>
        <taxon>Vagococcus</taxon>
    </lineage>
</organism>
<keyword evidence="1" id="KW-0805">Transcription regulation</keyword>
<evidence type="ECO:0000313" key="7">
    <source>
        <dbReference type="Proteomes" id="UP000287239"/>
    </source>
</evidence>
<dbReference type="InterPro" id="IPR046348">
    <property type="entry name" value="SIS_dom_sf"/>
</dbReference>
<evidence type="ECO:0008006" key="8">
    <source>
        <dbReference type="Google" id="ProtNLM"/>
    </source>
</evidence>
<sequence>MELPNITDLSEVESAIYRYIIQNDEKIALMRVRDLAEGSHTSPTSVMRFIKKMGFDSFPEFKLHYKQKQTAVHEHSPSIDSYFDLLNRKNFKNNLEAQVDYFAEAIIRSSPVIFLGLGASGSIASYASRKIANLGYNSFALSDRSYPISSRLDPKRESLLIFLSVSGNTVEMVDIATQFAGNPLVKIGVITSDPTSRLGEKADYLLDYIGNNERAHIYYDLSSQIPSVFLLELIINSVRQKNQL</sequence>
<dbReference type="Proteomes" id="UP000287239">
    <property type="component" value="Unassembled WGS sequence"/>
</dbReference>
<dbReference type="SUPFAM" id="SSF53697">
    <property type="entry name" value="SIS domain"/>
    <property type="match status" value="1"/>
</dbReference>
<dbReference type="InterPro" id="IPR001347">
    <property type="entry name" value="SIS_dom"/>
</dbReference>
<dbReference type="InterPro" id="IPR036388">
    <property type="entry name" value="WH-like_DNA-bd_sf"/>
</dbReference>
<dbReference type="SUPFAM" id="SSF46689">
    <property type="entry name" value="Homeodomain-like"/>
    <property type="match status" value="1"/>
</dbReference>
<accession>A0A429ZDW1</accession>
<keyword evidence="2" id="KW-0238">DNA-binding</keyword>
<evidence type="ECO:0000256" key="2">
    <source>
        <dbReference type="ARBA" id="ARBA00023125"/>
    </source>
</evidence>
<dbReference type="InterPro" id="IPR000281">
    <property type="entry name" value="HTH_RpiR"/>
</dbReference>
<name>A0A429ZDW1_9ENTE</name>
<dbReference type="PROSITE" id="PS51071">
    <property type="entry name" value="HTH_RPIR"/>
    <property type="match status" value="1"/>
</dbReference>
<comment type="caution">
    <text evidence="6">The sequence shown here is derived from an EMBL/GenBank/DDBJ whole genome shotgun (WGS) entry which is preliminary data.</text>
</comment>
<reference evidence="6 7" key="1">
    <citation type="submission" date="2017-05" db="EMBL/GenBank/DDBJ databases">
        <title>Vagococcus spp. assemblies.</title>
        <authorList>
            <person name="Gulvik C.A."/>
        </authorList>
    </citation>
    <scope>NUCLEOTIDE SEQUENCE [LARGE SCALE GENOMIC DNA]</scope>
    <source>
        <strain evidence="6 7">NCFB 2777</strain>
    </source>
</reference>
<dbReference type="InterPro" id="IPR009057">
    <property type="entry name" value="Homeodomain-like_sf"/>
</dbReference>
<feature type="domain" description="HTH rpiR-type" evidence="4">
    <location>
        <begin position="1"/>
        <end position="72"/>
    </location>
</feature>
<proteinExistence type="predicted"/>
<dbReference type="EMBL" id="NGJU01000026">
    <property type="protein sequence ID" value="RST91896.1"/>
    <property type="molecule type" value="Genomic_DNA"/>
</dbReference>
<dbReference type="InterPro" id="IPR047640">
    <property type="entry name" value="RpiR-like"/>
</dbReference>
<gene>
    <name evidence="6" type="ORF">CBF35_13755</name>
</gene>
<dbReference type="Pfam" id="PF01380">
    <property type="entry name" value="SIS"/>
    <property type="match status" value="1"/>
</dbReference>
<protein>
    <recommendedName>
        <fullName evidence="8">RpiR family transcriptional regulator</fullName>
    </recommendedName>
</protein>
<evidence type="ECO:0000256" key="1">
    <source>
        <dbReference type="ARBA" id="ARBA00023015"/>
    </source>
</evidence>
<dbReference type="Gene3D" id="1.10.10.10">
    <property type="entry name" value="Winged helix-like DNA-binding domain superfamily/Winged helix DNA-binding domain"/>
    <property type="match status" value="1"/>
</dbReference>
<dbReference type="PROSITE" id="PS51464">
    <property type="entry name" value="SIS"/>
    <property type="match status" value="1"/>
</dbReference>
<evidence type="ECO:0000256" key="3">
    <source>
        <dbReference type="ARBA" id="ARBA00023163"/>
    </source>
</evidence>
<dbReference type="GeneID" id="98569409"/>
<dbReference type="GO" id="GO:1901135">
    <property type="term" value="P:carbohydrate derivative metabolic process"/>
    <property type="evidence" value="ECO:0007669"/>
    <property type="project" value="InterPro"/>
</dbReference>
<dbReference type="Pfam" id="PF01418">
    <property type="entry name" value="HTH_6"/>
    <property type="match status" value="1"/>
</dbReference>
<dbReference type="InterPro" id="IPR035472">
    <property type="entry name" value="RpiR-like_SIS"/>
</dbReference>
<dbReference type="PANTHER" id="PTHR30514">
    <property type="entry name" value="GLUCOKINASE"/>
    <property type="match status" value="1"/>
</dbReference>
<dbReference type="GO" id="GO:0003677">
    <property type="term" value="F:DNA binding"/>
    <property type="evidence" value="ECO:0007669"/>
    <property type="project" value="UniProtKB-KW"/>
</dbReference>
<dbReference type="GO" id="GO:0003700">
    <property type="term" value="F:DNA-binding transcription factor activity"/>
    <property type="evidence" value="ECO:0007669"/>
    <property type="project" value="InterPro"/>
</dbReference>
<evidence type="ECO:0000313" key="6">
    <source>
        <dbReference type="EMBL" id="RST91896.1"/>
    </source>
</evidence>
<keyword evidence="3" id="KW-0804">Transcription</keyword>